<evidence type="ECO:0000256" key="2">
    <source>
        <dbReference type="ARBA" id="ARBA00023316"/>
    </source>
</evidence>
<dbReference type="Proteomes" id="UP000238071">
    <property type="component" value="Unassembled WGS sequence"/>
</dbReference>
<keyword evidence="2 3" id="KW-0961">Cell wall biogenesis/degradation</keyword>
<dbReference type="GO" id="GO:0071555">
    <property type="term" value="P:cell wall organization"/>
    <property type="evidence" value="ECO:0007669"/>
    <property type="project" value="UniProtKB-KW"/>
</dbReference>
<dbReference type="GO" id="GO:0000270">
    <property type="term" value="P:peptidoglycan metabolic process"/>
    <property type="evidence" value="ECO:0007669"/>
    <property type="project" value="UniProtKB-UniRule"/>
</dbReference>
<evidence type="ECO:0000313" key="7">
    <source>
        <dbReference type="EMBL" id="PPK73210.1"/>
    </source>
</evidence>
<evidence type="ECO:0000256" key="5">
    <source>
        <dbReference type="SAM" id="MobiDB-lite"/>
    </source>
</evidence>
<dbReference type="NCBIfam" id="TIGR00413">
    <property type="entry name" value="rlpA"/>
    <property type="match status" value="1"/>
</dbReference>
<evidence type="ECO:0000256" key="3">
    <source>
        <dbReference type="HAMAP-Rule" id="MF_02071"/>
    </source>
</evidence>
<comment type="caution">
    <text evidence="7">The sequence shown here is derived from an EMBL/GenBank/DDBJ whole genome shotgun (WGS) entry which is preliminary data.</text>
</comment>
<dbReference type="PANTHER" id="PTHR34183:SF1">
    <property type="entry name" value="ENDOLYTIC PEPTIDOGLYCAN TRANSGLYCOSYLASE RLPA"/>
    <property type="match status" value="1"/>
</dbReference>
<evidence type="ECO:0000313" key="8">
    <source>
        <dbReference type="Proteomes" id="UP000238071"/>
    </source>
</evidence>
<accession>A0A2S6H713</accession>
<keyword evidence="1 3" id="KW-0456">Lyase</keyword>
<evidence type="ECO:0000256" key="1">
    <source>
        <dbReference type="ARBA" id="ARBA00023239"/>
    </source>
</evidence>
<feature type="domain" description="RlpA-like protein double-psi beta-barrel" evidence="6">
    <location>
        <begin position="58"/>
        <end position="140"/>
    </location>
</feature>
<gene>
    <name evidence="3" type="primary">rlpA</name>
    <name evidence="7" type="ORF">B0F88_102189</name>
</gene>
<proteinExistence type="inferred from homology"/>
<comment type="function">
    <text evidence="3">Lytic transglycosylase with a strong preference for naked glycan strands that lack stem peptides.</text>
</comment>
<dbReference type="CDD" id="cd22268">
    <property type="entry name" value="DPBB_RlpA-like"/>
    <property type="match status" value="1"/>
</dbReference>
<evidence type="ECO:0000256" key="4">
    <source>
        <dbReference type="RuleBase" id="RU003495"/>
    </source>
</evidence>
<feature type="region of interest" description="Disordered" evidence="5">
    <location>
        <begin position="40"/>
        <end position="61"/>
    </location>
</feature>
<sequence length="163" mass="18127">MNKIMLAVPVFFICSYFVNPIQTAEASEHRSVKKISKHSAAKVHQTKHQANNRPSTVSWYGPEFHGRQTASGQKYDMYAMTAAHKTLPLLSYAKVTNLKNHRSVVVRINDRGSFHGKRDMDLSYAAAKKLGIQGLGAVEIVPLSRNEALPLLNDNEGKANKHS</sequence>
<dbReference type="HAMAP" id="MF_02071">
    <property type="entry name" value="RlpA"/>
    <property type="match status" value="1"/>
</dbReference>
<protein>
    <recommendedName>
        <fullName evidence="3">Endolytic peptidoglycan transglycosylase RlpA</fullName>
        <ecNumber evidence="3">4.2.2.-</ecNumber>
    </recommendedName>
</protein>
<dbReference type="AlphaFoldDB" id="A0A2S6H713"/>
<dbReference type="Pfam" id="PF03330">
    <property type="entry name" value="DPBB_1"/>
    <property type="match status" value="1"/>
</dbReference>
<dbReference type="InterPro" id="IPR036908">
    <property type="entry name" value="RlpA-like_sf"/>
</dbReference>
<dbReference type="InterPro" id="IPR034718">
    <property type="entry name" value="RlpA"/>
</dbReference>
<reference evidence="7 8" key="1">
    <citation type="submission" date="2018-02" db="EMBL/GenBank/DDBJ databases">
        <title>Subsurface microbial communities from deep shales in Ohio and West Virginia, USA.</title>
        <authorList>
            <person name="Wrighton K."/>
        </authorList>
    </citation>
    <scope>NUCLEOTIDE SEQUENCE [LARGE SCALE GENOMIC DNA]</scope>
    <source>
        <strain evidence="7 8">OWC-G53F</strain>
    </source>
</reference>
<evidence type="ECO:0000259" key="6">
    <source>
        <dbReference type="Pfam" id="PF03330"/>
    </source>
</evidence>
<dbReference type="InterPro" id="IPR009009">
    <property type="entry name" value="RlpA-like_DPBB"/>
</dbReference>
<organism evidence="7 8">
    <name type="scientific">Methylobacter tundripaludum</name>
    <dbReference type="NCBI Taxonomy" id="173365"/>
    <lineage>
        <taxon>Bacteria</taxon>
        <taxon>Pseudomonadati</taxon>
        <taxon>Pseudomonadota</taxon>
        <taxon>Gammaproteobacteria</taxon>
        <taxon>Methylococcales</taxon>
        <taxon>Methylococcaceae</taxon>
        <taxon>Methylobacter</taxon>
    </lineage>
</organism>
<keyword evidence="7" id="KW-0449">Lipoprotein</keyword>
<feature type="compositionally biased region" description="Polar residues" evidence="5">
    <location>
        <begin position="48"/>
        <end position="58"/>
    </location>
</feature>
<comment type="similarity">
    <text evidence="3 4">Belongs to the RlpA family.</text>
</comment>
<name>A0A2S6H713_9GAMM</name>
<dbReference type="SUPFAM" id="SSF50685">
    <property type="entry name" value="Barwin-like endoglucanases"/>
    <property type="match status" value="1"/>
</dbReference>
<dbReference type="GO" id="GO:0008932">
    <property type="term" value="F:lytic endotransglycosylase activity"/>
    <property type="evidence" value="ECO:0007669"/>
    <property type="project" value="UniProtKB-UniRule"/>
</dbReference>
<dbReference type="EC" id="4.2.2.-" evidence="3"/>
<dbReference type="EMBL" id="PTIY01000002">
    <property type="protein sequence ID" value="PPK73210.1"/>
    <property type="molecule type" value="Genomic_DNA"/>
</dbReference>
<dbReference type="PANTHER" id="PTHR34183">
    <property type="entry name" value="ENDOLYTIC PEPTIDOGLYCAN TRANSGLYCOSYLASE RLPA"/>
    <property type="match status" value="1"/>
</dbReference>
<dbReference type="OrthoDB" id="9779128at2"/>
<dbReference type="InterPro" id="IPR012997">
    <property type="entry name" value="RplA"/>
</dbReference>
<dbReference type="Gene3D" id="2.40.40.10">
    <property type="entry name" value="RlpA-like domain"/>
    <property type="match status" value="1"/>
</dbReference>
<keyword evidence="8" id="KW-1185">Reference proteome</keyword>